<proteinExistence type="predicted"/>
<protein>
    <submittedName>
        <fullName evidence="2">Uncharacterized protein</fullName>
    </submittedName>
</protein>
<evidence type="ECO:0000256" key="1">
    <source>
        <dbReference type="SAM" id="Phobius"/>
    </source>
</evidence>
<dbReference type="AlphaFoldDB" id="A0A1I3JXK6"/>
<keyword evidence="3" id="KW-1185">Reference proteome</keyword>
<accession>A0A1I3JXK6</accession>
<keyword evidence="1" id="KW-0812">Transmembrane</keyword>
<organism evidence="2 3">
    <name type="scientific">Planctomicrobium piriforme</name>
    <dbReference type="NCBI Taxonomy" id="1576369"/>
    <lineage>
        <taxon>Bacteria</taxon>
        <taxon>Pseudomonadati</taxon>
        <taxon>Planctomycetota</taxon>
        <taxon>Planctomycetia</taxon>
        <taxon>Planctomycetales</taxon>
        <taxon>Planctomycetaceae</taxon>
        <taxon>Planctomicrobium</taxon>
    </lineage>
</organism>
<keyword evidence="1" id="KW-1133">Transmembrane helix</keyword>
<dbReference type="STRING" id="1576369.SAMN05421753_11148"/>
<evidence type="ECO:0000313" key="3">
    <source>
        <dbReference type="Proteomes" id="UP000199518"/>
    </source>
</evidence>
<feature type="transmembrane region" description="Helical" evidence="1">
    <location>
        <begin position="362"/>
        <end position="383"/>
    </location>
</feature>
<dbReference type="EMBL" id="FOQD01000011">
    <property type="protein sequence ID" value="SFI64953.1"/>
    <property type="molecule type" value="Genomic_DNA"/>
</dbReference>
<reference evidence="3" key="1">
    <citation type="submission" date="2016-10" db="EMBL/GenBank/DDBJ databases">
        <authorList>
            <person name="Varghese N."/>
            <person name="Submissions S."/>
        </authorList>
    </citation>
    <scope>NUCLEOTIDE SEQUENCE [LARGE SCALE GENOMIC DNA]</scope>
    <source>
        <strain evidence="3">DSM 26348</strain>
    </source>
</reference>
<keyword evidence="1" id="KW-0472">Membrane</keyword>
<name>A0A1I3JXK6_9PLAN</name>
<evidence type="ECO:0000313" key="2">
    <source>
        <dbReference type="EMBL" id="SFI64953.1"/>
    </source>
</evidence>
<gene>
    <name evidence="2" type="ORF">SAMN05421753_11148</name>
</gene>
<sequence>MYSWIHSSSSTSHCCGLLRIVLASVALVVIAHGRLQGNCLFADEHASTQVTDAVSLDSARVLEFSQAVQLLKNAIRLNNDKLGALLATFFQEQISTSVKQEEVRNVKLGDGKRLTASFRPYSARRLACVMWRDRVKCDFYENESSETISRSLSLDGGLWRELIPSQRLGVIREVAQMPSILPIDPRELAGHDIRMPIVAMIDEYLPLSNKLQLQNQQLTVKLMTPAKQVVTMQFDGSQGFLPVLSELRHADGSVVQTSTISYQRIESRDAWFLDEIITRGFNPLLFREGMKREDAFVEWRTTTQRVTLLNAGDDLMQMLSLSFPADYTVQDQTHSETKTVGLRHAKAASSIATQSQPRRSAYAFYLVAFNMIAALLVCSFLWFRRYRLRSQ</sequence>
<dbReference type="Proteomes" id="UP000199518">
    <property type="component" value="Unassembled WGS sequence"/>
</dbReference>